<dbReference type="EMBL" id="JBHTIS010001939">
    <property type="protein sequence ID" value="MFD1049039.1"/>
    <property type="molecule type" value="Genomic_DNA"/>
</dbReference>
<keyword evidence="2" id="KW-1185">Reference proteome</keyword>
<organism evidence="1 2">
    <name type="scientific">Kibdelosporangium lantanae</name>
    <dbReference type="NCBI Taxonomy" id="1497396"/>
    <lineage>
        <taxon>Bacteria</taxon>
        <taxon>Bacillati</taxon>
        <taxon>Actinomycetota</taxon>
        <taxon>Actinomycetes</taxon>
        <taxon>Pseudonocardiales</taxon>
        <taxon>Pseudonocardiaceae</taxon>
        <taxon>Kibdelosporangium</taxon>
    </lineage>
</organism>
<protein>
    <submittedName>
        <fullName evidence="1">Uncharacterized protein</fullName>
    </submittedName>
</protein>
<accession>A0ABW3MHB6</accession>
<feature type="non-terminal residue" evidence="1">
    <location>
        <position position="1"/>
    </location>
</feature>
<comment type="caution">
    <text evidence="1">The sequence shown here is derived from an EMBL/GenBank/DDBJ whole genome shotgun (WGS) entry which is preliminary data.</text>
</comment>
<sequence>ASASTADSTPLAVPYCGVPNPVPYSHTKSCGIGFYYHDFIYSYASGPGGLKTCYVFWSHLSDLGCGADPGHETYICA</sequence>
<reference evidence="2" key="1">
    <citation type="journal article" date="2019" name="Int. J. Syst. Evol. Microbiol.">
        <title>The Global Catalogue of Microorganisms (GCM) 10K type strain sequencing project: providing services to taxonomists for standard genome sequencing and annotation.</title>
        <authorList>
            <consortium name="The Broad Institute Genomics Platform"/>
            <consortium name="The Broad Institute Genome Sequencing Center for Infectious Disease"/>
            <person name="Wu L."/>
            <person name="Ma J."/>
        </authorList>
    </citation>
    <scope>NUCLEOTIDE SEQUENCE [LARGE SCALE GENOMIC DNA]</scope>
    <source>
        <strain evidence="2">JCM 31486</strain>
    </source>
</reference>
<dbReference type="Proteomes" id="UP001597045">
    <property type="component" value="Unassembled WGS sequence"/>
</dbReference>
<name>A0ABW3MHB6_9PSEU</name>
<evidence type="ECO:0000313" key="1">
    <source>
        <dbReference type="EMBL" id="MFD1049039.1"/>
    </source>
</evidence>
<evidence type="ECO:0000313" key="2">
    <source>
        <dbReference type="Proteomes" id="UP001597045"/>
    </source>
</evidence>
<proteinExistence type="predicted"/>
<gene>
    <name evidence="1" type="ORF">ACFQ1S_27635</name>
</gene>